<reference evidence="2" key="1">
    <citation type="journal article" date="2021" name="ISME J.">
        <title>Evolutionary origin and ecological implication of a unique nif island in free-living Bradyrhizobium lineages.</title>
        <authorList>
            <person name="Tao J."/>
        </authorList>
    </citation>
    <scope>NUCLEOTIDE SEQUENCE [LARGE SCALE GENOMIC DNA]</scope>
    <source>
        <strain evidence="2">SZCCT0094</strain>
    </source>
</reference>
<evidence type="ECO:0000313" key="2">
    <source>
        <dbReference type="Proteomes" id="UP001314635"/>
    </source>
</evidence>
<keyword evidence="2" id="KW-1185">Reference proteome</keyword>
<dbReference type="EMBL" id="JAFCLK010000013">
    <property type="protein sequence ID" value="MBR1137223.1"/>
    <property type="molecule type" value="Genomic_DNA"/>
</dbReference>
<sequence length="82" mass="9009">MIHRGVQYTVVPTAEPDIWEWRYEFGDQVKSGRTQTRLAALAARRVKSKIDAALRAAQTASVPTTNVAERMGLAKATSHGLT</sequence>
<organism evidence="1 2">
    <name type="scientific">Bradyrhizobium denitrificans</name>
    <dbReference type="NCBI Taxonomy" id="2734912"/>
    <lineage>
        <taxon>Bacteria</taxon>
        <taxon>Pseudomonadati</taxon>
        <taxon>Pseudomonadota</taxon>
        <taxon>Alphaproteobacteria</taxon>
        <taxon>Hyphomicrobiales</taxon>
        <taxon>Nitrobacteraceae</taxon>
        <taxon>Bradyrhizobium</taxon>
    </lineage>
</organism>
<dbReference type="RefSeq" id="WP_012045717.1">
    <property type="nucleotide sequence ID" value="NZ_JABFDP010000024.1"/>
</dbReference>
<gene>
    <name evidence="1" type="ORF">JQ619_15725</name>
</gene>
<dbReference type="Proteomes" id="UP001314635">
    <property type="component" value="Unassembled WGS sequence"/>
</dbReference>
<proteinExistence type="predicted"/>
<comment type="caution">
    <text evidence="1">The sequence shown here is derived from an EMBL/GenBank/DDBJ whole genome shotgun (WGS) entry which is preliminary data.</text>
</comment>
<evidence type="ECO:0000313" key="1">
    <source>
        <dbReference type="EMBL" id="MBR1137223.1"/>
    </source>
</evidence>
<protein>
    <submittedName>
        <fullName evidence="1">Uncharacterized protein</fullName>
    </submittedName>
</protein>
<accession>A0ABS5G7B9</accession>
<name>A0ABS5G7B9_9BRAD</name>